<evidence type="ECO:0000313" key="1">
    <source>
        <dbReference type="EMBL" id="EGZ21414.1"/>
    </source>
</evidence>
<reference evidence="1 2" key="1">
    <citation type="journal article" date="2006" name="Science">
        <title>Phytophthora genome sequences uncover evolutionary origins and mechanisms of pathogenesis.</title>
        <authorList>
            <person name="Tyler B.M."/>
            <person name="Tripathy S."/>
            <person name="Zhang X."/>
            <person name="Dehal P."/>
            <person name="Jiang R.H."/>
            <person name="Aerts A."/>
            <person name="Arredondo F.D."/>
            <person name="Baxter L."/>
            <person name="Bensasson D."/>
            <person name="Beynon J.L."/>
            <person name="Chapman J."/>
            <person name="Damasceno C.M."/>
            <person name="Dorrance A.E."/>
            <person name="Dou D."/>
            <person name="Dickerman A.W."/>
            <person name="Dubchak I.L."/>
            <person name="Garbelotto M."/>
            <person name="Gijzen M."/>
            <person name="Gordon S.G."/>
            <person name="Govers F."/>
            <person name="Grunwald N.J."/>
            <person name="Huang W."/>
            <person name="Ivors K.L."/>
            <person name="Jones R.W."/>
            <person name="Kamoun S."/>
            <person name="Krampis K."/>
            <person name="Lamour K.H."/>
            <person name="Lee M.K."/>
            <person name="McDonald W.H."/>
            <person name="Medina M."/>
            <person name="Meijer H.J."/>
            <person name="Nordberg E.K."/>
            <person name="Maclean D.J."/>
            <person name="Ospina-Giraldo M.D."/>
            <person name="Morris P.F."/>
            <person name="Phuntumart V."/>
            <person name="Putnam N.H."/>
            <person name="Rash S."/>
            <person name="Rose J.K."/>
            <person name="Sakihama Y."/>
            <person name="Salamov A.A."/>
            <person name="Savidor A."/>
            <person name="Scheuring C.F."/>
            <person name="Smith B.M."/>
            <person name="Sobral B.W."/>
            <person name="Terry A."/>
            <person name="Torto-Alalibo T.A."/>
            <person name="Win J."/>
            <person name="Xu Z."/>
            <person name="Zhang H."/>
            <person name="Grigoriev I.V."/>
            <person name="Rokhsar D.S."/>
            <person name="Boore J.L."/>
        </authorList>
    </citation>
    <scope>NUCLEOTIDE SEQUENCE [LARGE SCALE GENOMIC DNA]</scope>
    <source>
        <strain evidence="1 2">P6497</strain>
    </source>
</reference>
<keyword evidence="2" id="KW-1185">Reference proteome</keyword>
<dbReference type="Proteomes" id="UP000002640">
    <property type="component" value="Unassembled WGS sequence"/>
</dbReference>
<name>G4Z279_PHYSP</name>
<dbReference type="AlphaFoldDB" id="G4Z279"/>
<evidence type="ECO:0000313" key="2">
    <source>
        <dbReference type="Proteomes" id="UP000002640"/>
    </source>
</evidence>
<dbReference type="RefSeq" id="XP_009524131.1">
    <property type="nucleotide sequence ID" value="XM_009525836.1"/>
</dbReference>
<protein>
    <submittedName>
        <fullName evidence="1">Uncharacterized protein</fullName>
    </submittedName>
</protein>
<dbReference type="InParanoid" id="G4Z279"/>
<gene>
    <name evidence="1" type="ORF">PHYSODRAFT_491648</name>
</gene>
<proteinExistence type="predicted"/>
<dbReference type="GeneID" id="20656733"/>
<accession>G4Z279</accession>
<sequence>METLGCYWKTLTRVWNEHQVESNGAYSVERLIHLRDYSERVTTTHCVFVLILTSRPPLLLCVLLESIPLRSTTDSIENSFLIGCAHQ</sequence>
<organism evidence="1 2">
    <name type="scientific">Phytophthora sojae (strain P6497)</name>
    <name type="common">Soybean stem and root rot agent</name>
    <name type="synonym">Phytophthora megasperma f. sp. glycines</name>
    <dbReference type="NCBI Taxonomy" id="1094619"/>
    <lineage>
        <taxon>Eukaryota</taxon>
        <taxon>Sar</taxon>
        <taxon>Stramenopiles</taxon>
        <taxon>Oomycota</taxon>
        <taxon>Peronosporomycetes</taxon>
        <taxon>Peronosporales</taxon>
        <taxon>Peronosporaceae</taxon>
        <taxon>Phytophthora</taxon>
    </lineage>
</organism>
<dbReference type="EMBL" id="JH159153">
    <property type="protein sequence ID" value="EGZ21414.1"/>
    <property type="molecule type" value="Genomic_DNA"/>
</dbReference>
<dbReference type="KEGG" id="psoj:PHYSODRAFT_491648"/>